<dbReference type="SUPFAM" id="SSF48264">
    <property type="entry name" value="Cytochrome P450"/>
    <property type="match status" value="1"/>
</dbReference>
<dbReference type="GO" id="GO:0020037">
    <property type="term" value="F:heme binding"/>
    <property type="evidence" value="ECO:0007669"/>
    <property type="project" value="InterPro"/>
</dbReference>
<dbReference type="AlphaFoldDB" id="A0AAN8Z013"/>
<dbReference type="PANTHER" id="PTHR24299:SF59">
    <property type="entry name" value="CYTOCHROME P450 SUPERFAMILY PROTEIN"/>
    <property type="match status" value="1"/>
</dbReference>
<dbReference type="InterPro" id="IPR001128">
    <property type="entry name" value="Cyt_P450"/>
</dbReference>
<proteinExistence type="predicted"/>
<keyword evidence="1" id="KW-0812">Transmembrane</keyword>
<dbReference type="Proteomes" id="UP001370490">
    <property type="component" value="Unassembled WGS sequence"/>
</dbReference>
<evidence type="ECO:0000313" key="3">
    <source>
        <dbReference type="Proteomes" id="UP001370490"/>
    </source>
</evidence>
<dbReference type="Pfam" id="PF00067">
    <property type="entry name" value="p450"/>
    <property type="match status" value="2"/>
</dbReference>
<dbReference type="EMBL" id="JBAMMX010000022">
    <property type="protein sequence ID" value="KAK6918480.1"/>
    <property type="molecule type" value="Genomic_DNA"/>
</dbReference>
<accession>A0AAN8Z013</accession>
<dbReference type="Gene3D" id="1.10.630.10">
    <property type="entry name" value="Cytochrome P450"/>
    <property type="match status" value="1"/>
</dbReference>
<reference evidence="2 3" key="1">
    <citation type="submission" date="2023-12" db="EMBL/GenBank/DDBJ databases">
        <title>A high-quality genome assembly for Dillenia turbinata (Dilleniales).</title>
        <authorList>
            <person name="Chanderbali A."/>
        </authorList>
    </citation>
    <scope>NUCLEOTIDE SEQUENCE [LARGE SCALE GENOMIC DNA]</scope>
    <source>
        <strain evidence="2">LSX21</strain>
        <tissue evidence="2">Leaf</tissue>
    </source>
</reference>
<feature type="transmembrane region" description="Helical" evidence="1">
    <location>
        <begin position="30"/>
        <end position="50"/>
    </location>
</feature>
<dbReference type="GO" id="GO:0005506">
    <property type="term" value="F:iron ion binding"/>
    <property type="evidence" value="ECO:0007669"/>
    <property type="project" value="InterPro"/>
</dbReference>
<dbReference type="InterPro" id="IPR002401">
    <property type="entry name" value="Cyt_P450_E_grp-I"/>
</dbReference>
<name>A0AAN8Z013_9MAGN</name>
<keyword evidence="3" id="KW-1185">Reference proteome</keyword>
<dbReference type="PROSITE" id="PS51257">
    <property type="entry name" value="PROKAR_LIPOPROTEIN"/>
    <property type="match status" value="1"/>
</dbReference>
<dbReference type="GO" id="GO:0004497">
    <property type="term" value="F:monooxygenase activity"/>
    <property type="evidence" value="ECO:0007669"/>
    <property type="project" value="InterPro"/>
</dbReference>
<keyword evidence="1" id="KW-0472">Membrane</keyword>
<dbReference type="InterPro" id="IPR036396">
    <property type="entry name" value="Cyt_P450_sf"/>
</dbReference>
<dbReference type="PRINTS" id="PR00463">
    <property type="entry name" value="EP450I"/>
</dbReference>
<dbReference type="GO" id="GO:0016705">
    <property type="term" value="F:oxidoreductase activity, acting on paired donors, with incorporation or reduction of molecular oxygen"/>
    <property type="evidence" value="ECO:0007669"/>
    <property type="project" value="InterPro"/>
</dbReference>
<protein>
    <submittedName>
        <fullName evidence="2">Cytochrome P450</fullName>
    </submittedName>
</protein>
<dbReference type="PANTHER" id="PTHR24299">
    <property type="entry name" value="CYTOCHROME P450 FAMILY 1"/>
    <property type="match status" value="1"/>
</dbReference>
<comment type="caution">
    <text evidence="2">The sequence shown here is derived from an EMBL/GenBank/DDBJ whole genome shotgun (WGS) entry which is preliminary data.</text>
</comment>
<evidence type="ECO:0000313" key="2">
    <source>
        <dbReference type="EMBL" id="KAK6918480.1"/>
    </source>
</evidence>
<evidence type="ECO:0000256" key="1">
    <source>
        <dbReference type="SAM" id="Phobius"/>
    </source>
</evidence>
<keyword evidence="1" id="KW-1133">Transmembrane helix</keyword>
<organism evidence="2 3">
    <name type="scientific">Dillenia turbinata</name>
    <dbReference type="NCBI Taxonomy" id="194707"/>
    <lineage>
        <taxon>Eukaryota</taxon>
        <taxon>Viridiplantae</taxon>
        <taxon>Streptophyta</taxon>
        <taxon>Embryophyta</taxon>
        <taxon>Tracheophyta</taxon>
        <taxon>Spermatophyta</taxon>
        <taxon>Magnoliopsida</taxon>
        <taxon>eudicotyledons</taxon>
        <taxon>Gunneridae</taxon>
        <taxon>Pentapetalae</taxon>
        <taxon>Dilleniales</taxon>
        <taxon>Dilleniaceae</taxon>
        <taxon>Dillenia</taxon>
    </lineage>
</organism>
<sequence length="258" mass="28813">MKVLVGFAHLFHPHGSAVSCLISQLQNTMSFSYTTLWLLLSLLWTLIYFLKLSTRKSGPLGSARLPPGPPPRPFIGNILDLGTQPHQSLAILAKAYGPIMSLKLGKITTIVVSSPSAAKQVLREHDQIFSNRTVLEAVQIGRVMFTSSLNLLSNMIFSMDLAHYGSENSQEFKDLIWNIMVVAGLRWVDPQGLRRKMTRYVRKLMDILEGLVIERQKLGDSGQKNDVLDALLKLTKAEGCDLSVNDIVHLLLFKDLIF</sequence>
<gene>
    <name evidence="2" type="ORF">RJ641_016902</name>
</gene>